<dbReference type="EMBL" id="JBHTCA010000005">
    <property type="protein sequence ID" value="MFC7409209.1"/>
    <property type="molecule type" value="Genomic_DNA"/>
</dbReference>
<evidence type="ECO:0000256" key="1">
    <source>
        <dbReference type="SAM" id="SignalP"/>
    </source>
</evidence>
<keyword evidence="3" id="KW-1185">Reference proteome</keyword>
<gene>
    <name evidence="2" type="ORF">ACFQPB_10085</name>
</gene>
<name>A0ABW2QIC9_9BURK</name>
<proteinExistence type="predicted"/>
<organism evidence="2 3">
    <name type="scientific">Hydrogenophaga atypica</name>
    <dbReference type="NCBI Taxonomy" id="249409"/>
    <lineage>
        <taxon>Bacteria</taxon>
        <taxon>Pseudomonadati</taxon>
        <taxon>Pseudomonadota</taxon>
        <taxon>Betaproteobacteria</taxon>
        <taxon>Burkholderiales</taxon>
        <taxon>Comamonadaceae</taxon>
        <taxon>Hydrogenophaga</taxon>
    </lineage>
</organism>
<evidence type="ECO:0000313" key="2">
    <source>
        <dbReference type="EMBL" id="MFC7409209.1"/>
    </source>
</evidence>
<dbReference type="RefSeq" id="WP_382222581.1">
    <property type="nucleotide sequence ID" value="NZ_JBHTCA010000005.1"/>
</dbReference>
<reference evidence="3" key="1">
    <citation type="journal article" date="2019" name="Int. J. Syst. Evol. Microbiol.">
        <title>The Global Catalogue of Microorganisms (GCM) 10K type strain sequencing project: providing services to taxonomists for standard genome sequencing and annotation.</title>
        <authorList>
            <consortium name="The Broad Institute Genomics Platform"/>
            <consortium name="The Broad Institute Genome Sequencing Center for Infectious Disease"/>
            <person name="Wu L."/>
            <person name="Ma J."/>
        </authorList>
    </citation>
    <scope>NUCLEOTIDE SEQUENCE [LARGE SCALE GENOMIC DNA]</scope>
    <source>
        <strain evidence="3">CGMCC 1.12371</strain>
    </source>
</reference>
<sequence length="98" mass="11109">MKLAITMLFLLSAMAFAEPEKEPLPADVLAFIKQSDMCDHFRGEEPYDEERRMFLEQNMTELCTGSDRRLAELKAKYLGNDSVQAALAGYEVDIETAQ</sequence>
<accession>A0ABW2QIC9</accession>
<feature type="chain" id="PRO_5046281874" evidence="1">
    <location>
        <begin position="18"/>
        <end position="98"/>
    </location>
</feature>
<evidence type="ECO:0000313" key="3">
    <source>
        <dbReference type="Proteomes" id="UP001596501"/>
    </source>
</evidence>
<dbReference type="Proteomes" id="UP001596501">
    <property type="component" value="Unassembled WGS sequence"/>
</dbReference>
<keyword evidence="1" id="KW-0732">Signal</keyword>
<comment type="caution">
    <text evidence="2">The sequence shown here is derived from an EMBL/GenBank/DDBJ whole genome shotgun (WGS) entry which is preliminary data.</text>
</comment>
<feature type="signal peptide" evidence="1">
    <location>
        <begin position="1"/>
        <end position="17"/>
    </location>
</feature>
<protein>
    <submittedName>
        <fullName evidence="2">Uncharacterized protein</fullName>
    </submittedName>
</protein>